<organism evidence="3 4">
    <name type="scientific">Marinobacter iranensis</name>
    <dbReference type="NCBI Taxonomy" id="2962607"/>
    <lineage>
        <taxon>Bacteria</taxon>
        <taxon>Pseudomonadati</taxon>
        <taxon>Pseudomonadota</taxon>
        <taxon>Gammaproteobacteria</taxon>
        <taxon>Pseudomonadales</taxon>
        <taxon>Marinobacteraceae</taxon>
        <taxon>Marinobacter</taxon>
    </lineage>
</organism>
<sequence>MKLTDARKSLSGTRYWRSGRGAPVVLIHGVGLDATLWQAQVEVLSKHYDVIAYDMLGHGESALPTEDATLDDYADQLLALLDELDLPSATVVGFSMGGLVARAFALRHPGRINGMVVLSSVFDRNERQRAGALRRLDETRKQGPTANVDDALERWFSPSFRDAHPECIAAVRDRVTSNHPEGYYRSYALFVTQDSFGLDKLVSIRVPVLIATGELDPGSTPKMASALAEHLPNASVHILRGQRHMAPVEAASEVNTLLIHFLDNVHNHSLQEETLR</sequence>
<comment type="caution">
    <text evidence="3">The sequence shown here is derived from an EMBL/GenBank/DDBJ whole genome shotgun (WGS) entry which is preliminary data.</text>
</comment>
<evidence type="ECO:0000259" key="2">
    <source>
        <dbReference type="Pfam" id="PF00561"/>
    </source>
</evidence>
<dbReference type="PANTHER" id="PTHR43798">
    <property type="entry name" value="MONOACYLGLYCEROL LIPASE"/>
    <property type="match status" value="1"/>
</dbReference>
<evidence type="ECO:0000256" key="1">
    <source>
        <dbReference type="ARBA" id="ARBA00022801"/>
    </source>
</evidence>
<feature type="domain" description="AB hydrolase-1" evidence="2">
    <location>
        <begin position="23"/>
        <end position="249"/>
    </location>
</feature>
<dbReference type="EMBL" id="JANCMW010000001">
    <property type="protein sequence ID" value="MDF0748649.1"/>
    <property type="molecule type" value="Genomic_DNA"/>
</dbReference>
<name>A0ABT5Y4Q9_9GAMM</name>
<proteinExistence type="predicted"/>
<dbReference type="GO" id="GO:0016787">
    <property type="term" value="F:hydrolase activity"/>
    <property type="evidence" value="ECO:0007669"/>
    <property type="project" value="UniProtKB-KW"/>
</dbReference>
<protein>
    <submittedName>
        <fullName evidence="3">Alpha/beta hydrolase</fullName>
    </submittedName>
</protein>
<dbReference type="InterPro" id="IPR000073">
    <property type="entry name" value="AB_hydrolase_1"/>
</dbReference>
<dbReference type="Gene3D" id="3.40.50.1820">
    <property type="entry name" value="alpha/beta hydrolase"/>
    <property type="match status" value="1"/>
</dbReference>
<accession>A0ABT5Y4Q9</accession>
<dbReference type="Pfam" id="PF00561">
    <property type="entry name" value="Abhydrolase_1"/>
    <property type="match status" value="1"/>
</dbReference>
<dbReference type="PANTHER" id="PTHR43798:SF31">
    <property type="entry name" value="AB HYDROLASE SUPERFAMILY PROTEIN YCLE"/>
    <property type="match status" value="1"/>
</dbReference>
<keyword evidence="1 3" id="KW-0378">Hydrolase</keyword>
<reference evidence="3" key="1">
    <citation type="submission" date="2022-07" db="EMBL/GenBank/DDBJ databases">
        <title>Marinobacter iranensis a new bacterium isolate from a hipersaline lake in Iran.</title>
        <authorList>
            <person name="Mohammad A.M.A."/>
            <person name="Cristina S.-P."/>
            <person name="Antonio V."/>
        </authorList>
    </citation>
    <scope>NUCLEOTIDE SEQUENCE</scope>
    <source>
        <strain evidence="3">71-i</strain>
    </source>
</reference>
<gene>
    <name evidence="3" type="ORF">NLU14_00240</name>
</gene>
<dbReference type="RefSeq" id="WP_275704142.1">
    <property type="nucleotide sequence ID" value="NZ_JANCMW010000001.1"/>
</dbReference>
<dbReference type="SUPFAM" id="SSF53474">
    <property type="entry name" value="alpha/beta-Hydrolases"/>
    <property type="match status" value="1"/>
</dbReference>
<evidence type="ECO:0000313" key="3">
    <source>
        <dbReference type="EMBL" id="MDF0748649.1"/>
    </source>
</evidence>
<dbReference type="InterPro" id="IPR050266">
    <property type="entry name" value="AB_hydrolase_sf"/>
</dbReference>
<evidence type="ECO:0000313" key="4">
    <source>
        <dbReference type="Proteomes" id="UP001143391"/>
    </source>
</evidence>
<dbReference type="PRINTS" id="PR00111">
    <property type="entry name" value="ABHYDROLASE"/>
</dbReference>
<dbReference type="Proteomes" id="UP001143391">
    <property type="component" value="Unassembled WGS sequence"/>
</dbReference>
<dbReference type="InterPro" id="IPR029058">
    <property type="entry name" value="AB_hydrolase_fold"/>
</dbReference>
<keyword evidence="4" id="KW-1185">Reference proteome</keyword>